<sequence>MNKSTSLDKLPDMPEEREEASTTEPAHMLDAELDEEIRRLERHQKIERLQQLRSTTTTILTGPEPPGYAFDKVDIPKFDGKDSNFHFWVQNAALYLHAKDLGGIVGLTQTGARLKLCPKLIPRLSSVKIYMPWTV</sequence>
<dbReference type="EMBL" id="HACM01001656">
    <property type="protein sequence ID" value="CRZ02098.1"/>
    <property type="molecule type" value="Transcribed_RNA"/>
</dbReference>
<name>A0A0H5QL63_9EUKA</name>
<organism evidence="2">
    <name type="scientific">Spongospora subterranea</name>
    <dbReference type="NCBI Taxonomy" id="70186"/>
    <lineage>
        <taxon>Eukaryota</taxon>
        <taxon>Sar</taxon>
        <taxon>Rhizaria</taxon>
        <taxon>Endomyxa</taxon>
        <taxon>Phytomyxea</taxon>
        <taxon>Plasmodiophorida</taxon>
        <taxon>Plasmodiophoridae</taxon>
        <taxon>Spongospora</taxon>
    </lineage>
</organism>
<feature type="region of interest" description="Disordered" evidence="1">
    <location>
        <begin position="1"/>
        <end position="29"/>
    </location>
</feature>
<protein>
    <submittedName>
        <fullName evidence="2">Uncharacterized protein</fullName>
    </submittedName>
</protein>
<dbReference type="EMBL" id="HACM01001654">
    <property type="protein sequence ID" value="CRZ02096.1"/>
    <property type="molecule type" value="Transcribed_RNA"/>
</dbReference>
<dbReference type="AlphaFoldDB" id="A0A0H5QL63"/>
<evidence type="ECO:0000256" key="1">
    <source>
        <dbReference type="SAM" id="MobiDB-lite"/>
    </source>
</evidence>
<proteinExistence type="predicted"/>
<evidence type="ECO:0000313" key="2">
    <source>
        <dbReference type="EMBL" id="CRZ02096.1"/>
    </source>
</evidence>
<reference evidence="2" key="1">
    <citation type="submission" date="2015-04" db="EMBL/GenBank/DDBJ databases">
        <title>The genome sequence of the plant pathogenic Rhizarian Plasmodiophora brassicae reveals insights in its biotrophic life cycle and the origin of chitin synthesis.</title>
        <authorList>
            <person name="Schwelm A."/>
            <person name="Fogelqvist J."/>
            <person name="Knaust A."/>
            <person name="Julke S."/>
            <person name="Lilja T."/>
            <person name="Dhandapani V."/>
            <person name="Bonilla-Rosso G."/>
            <person name="Karlsson M."/>
            <person name="Shevchenko A."/>
            <person name="Choi S.R."/>
            <person name="Kim H.G."/>
            <person name="Park J.Y."/>
            <person name="Lim Y.P."/>
            <person name="Ludwig-Muller J."/>
            <person name="Dixelius C."/>
        </authorList>
    </citation>
    <scope>NUCLEOTIDE SEQUENCE</scope>
    <source>
        <tissue evidence="2">Potato root galls</tissue>
    </source>
</reference>
<accession>A0A0H5QL63</accession>